<dbReference type="Gene3D" id="1.25.40.10">
    <property type="entry name" value="Tetratricopeptide repeat domain"/>
    <property type="match status" value="1"/>
</dbReference>
<dbReference type="Gene3D" id="3.90.550.10">
    <property type="entry name" value="Spore Coat Polysaccharide Biosynthesis Protein SpsA, Chain A"/>
    <property type="match status" value="1"/>
</dbReference>
<dbReference type="RefSeq" id="WP_190256747.1">
    <property type="nucleotide sequence ID" value="NZ_BMPI01000080.1"/>
</dbReference>
<proteinExistence type="predicted"/>
<accession>A0A917UCY2</accession>
<evidence type="ECO:0000259" key="2">
    <source>
        <dbReference type="Pfam" id="PF00535"/>
    </source>
</evidence>
<organism evidence="3 4">
    <name type="scientific">Dactylosporangium sucinum</name>
    <dbReference type="NCBI Taxonomy" id="1424081"/>
    <lineage>
        <taxon>Bacteria</taxon>
        <taxon>Bacillati</taxon>
        <taxon>Actinomycetota</taxon>
        <taxon>Actinomycetes</taxon>
        <taxon>Micromonosporales</taxon>
        <taxon>Micromonosporaceae</taxon>
        <taxon>Dactylosporangium</taxon>
    </lineage>
</organism>
<gene>
    <name evidence="3" type="ORF">GCM10007977_095840</name>
</gene>
<keyword evidence="4" id="KW-1185">Reference proteome</keyword>
<reference evidence="3" key="1">
    <citation type="journal article" date="2014" name="Int. J. Syst. Evol. Microbiol.">
        <title>Complete genome sequence of Corynebacterium casei LMG S-19264T (=DSM 44701T), isolated from a smear-ripened cheese.</title>
        <authorList>
            <consortium name="US DOE Joint Genome Institute (JGI-PGF)"/>
            <person name="Walter F."/>
            <person name="Albersmeier A."/>
            <person name="Kalinowski J."/>
            <person name="Ruckert C."/>
        </authorList>
    </citation>
    <scope>NUCLEOTIDE SEQUENCE</scope>
    <source>
        <strain evidence="3">JCM 19831</strain>
    </source>
</reference>
<dbReference type="InterPro" id="IPR011990">
    <property type="entry name" value="TPR-like_helical_dom_sf"/>
</dbReference>
<dbReference type="InterPro" id="IPR019734">
    <property type="entry name" value="TPR_rpt"/>
</dbReference>
<keyword evidence="1" id="KW-0802">TPR repeat</keyword>
<evidence type="ECO:0000313" key="4">
    <source>
        <dbReference type="Proteomes" id="UP000642070"/>
    </source>
</evidence>
<feature type="repeat" description="TPR" evidence="1">
    <location>
        <begin position="197"/>
        <end position="230"/>
    </location>
</feature>
<evidence type="ECO:0000256" key="1">
    <source>
        <dbReference type="PROSITE-ProRule" id="PRU00339"/>
    </source>
</evidence>
<dbReference type="Pfam" id="PF00535">
    <property type="entry name" value="Glycos_transf_2"/>
    <property type="match status" value="1"/>
</dbReference>
<comment type="caution">
    <text evidence="3">The sequence shown here is derived from an EMBL/GenBank/DDBJ whole genome shotgun (WGS) entry which is preliminary data.</text>
</comment>
<feature type="domain" description="Glycosyltransferase 2-like" evidence="2">
    <location>
        <begin position="15"/>
        <end position="100"/>
    </location>
</feature>
<dbReference type="InterPro" id="IPR001173">
    <property type="entry name" value="Glyco_trans_2-like"/>
</dbReference>
<dbReference type="SUPFAM" id="SSF48452">
    <property type="entry name" value="TPR-like"/>
    <property type="match status" value="1"/>
</dbReference>
<protein>
    <recommendedName>
        <fullName evidence="2">Glycosyltransferase 2-like domain-containing protein</fullName>
    </recommendedName>
</protein>
<sequence length="328" mass="35172">MRSPADVTEVDLVAVLIVRDEAGTLPGCLASLDGVVDAVHVHDTGSVDGTVDVARSLGAAVSRAPWPGDFAAARNAALDASGARGWVLSIDADERLAAGRAPLFSLLSRGDAYAVEVDNRHDELPYTHRPVRLFRPSALRWTGRVHEQLTPSKDWPAAPRDVVHIVHEGYADPAIRRRKALRNAELARAVLAAEPSAEGLLDLGRSLVGAGQLQEAVDTFERLRETFPGTRQWVLGTDALARLLLAAGIDDAVVVLSRQLRTAGVSAQYCDWLEAQALAQLGHVDDAWRLLSGVREVVDPAGRRYAPDHLSELQRLLGSLAHGHAAPG</sequence>
<dbReference type="PANTHER" id="PTHR43630">
    <property type="entry name" value="POLY-BETA-1,6-N-ACETYL-D-GLUCOSAMINE SYNTHASE"/>
    <property type="match status" value="1"/>
</dbReference>
<dbReference type="PROSITE" id="PS50005">
    <property type="entry name" value="TPR"/>
    <property type="match status" value="1"/>
</dbReference>
<dbReference type="SUPFAM" id="SSF53448">
    <property type="entry name" value="Nucleotide-diphospho-sugar transferases"/>
    <property type="match status" value="1"/>
</dbReference>
<dbReference type="PANTHER" id="PTHR43630:SF2">
    <property type="entry name" value="GLYCOSYLTRANSFERASE"/>
    <property type="match status" value="1"/>
</dbReference>
<dbReference type="Proteomes" id="UP000642070">
    <property type="component" value="Unassembled WGS sequence"/>
</dbReference>
<dbReference type="EMBL" id="BMPI01000080">
    <property type="protein sequence ID" value="GGM79137.1"/>
    <property type="molecule type" value="Genomic_DNA"/>
</dbReference>
<dbReference type="AlphaFoldDB" id="A0A917UCY2"/>
<dbReference type="InterPro" id="IPR029044">
    <property type="entry name" value="Nucleotide-diphossugar_trans"/>
</dbReference>
<reference evidence="3" key="2">
    <citation type="submission" date="2020-09" db="EMBL/GenBank/DDBJ databases">
        <authorList>
            <person name="Sun Q."/>
            <person name="Ohkuma M."/>
        </authorList>
    </citation>
    <scope>NUCLEOTIDE SEQUENCE</scope>
    <source>
        <strain evidence="3">JCM 19831</strain>
    </source>
</reference>
<evidence type="ECO:0000313" key="3">
    <source>
        <dbReference type="EMBL" id="GGM79137.1"/>
    </source>
</evidence>
<name>A0A917UCY2_9ACTN</name>